<dbReference type="InterPro" id="IPR045076">
    <property type="entry name" value="MutS"/>
</dbReference>
<dbReference type="EMBL" id="GDJX01003258">
    <property type="protein sequence ID" value="JAT64678.1"/>
    <property type="molecule type" value="Transcribed_RNA"/>
</dbReference>
<dbReference type="GO" id="GO:0005524">
    <property type="term" value="F:ATP binding"/>
    <property type="evidence" value="ECO:0007669"/>
    <property type="project" value="InterPro"/>
</dbReference>
<organism evidence="2">
    <name type="scientific">Anthurium amnicola</name>
    <dbReference type="NCBI Taxonomy" id="1678845"/>
    <lineage>
        <taxon>Eukaryota</taxon>
        <taxon>Viridiplantae</taxon>
        <taxon>Streptophyta</taxon>
        <taxon>Embryophyta</taxon>
        <taxon>Tracheophyta</taxon>
        <taxon>Spermatophyta</taxon>
        <taxon>Magnoliopsida</taxon>
        <taxon>Liliopsida</taxon>
        <taxon>Araceae</taxon>
        <taxon>Pothoideae</taxon>
        <taxon>Potheae</taxon>
        <taxon>Anthurium</taxon>
    </lineage>
</organism>
<accession>A0A1D1ZCL9</accession>
<dbReference type="GO" id="GO:0030983">
    <property type="term" value="F:mismatched DNA binding"/>
    <property type="evidence" value="ECO:0007669"/>
    <property type="project" value="InterPro"/>
</dbReference>
<reference evidence="2" key="1">
    <citation type="submission" date="2015-07" db="EMBL/GenBank/DDBJ databases">
        <title>Transcriptome Assembly of Anthurium amnicola.</title>
        <authorList>
            <person name="Suzuki J."/>
        </authorList>
    </citation>
    <scope>NUCLEOTIDE SEQUENCE</scope>
</reference>
<dbReference type="AlphaFoldDB" id="A0A1D1ZCL9"/>
<evidence type="ECO:0000256" key="1">
    <source>
        <dbReference type="SAM" id="Coils"/>
    </source>
</evidence>
<feature type="non-terminal residue" evidence="2">
    <location>
        <position position="1"/>
    </location>
</feature>
<dbReference type="PANTHER" id="PTHR48466:SF2">
    <property type="entry name" value="OS10G0509000 PROTEIN"/>
    <property type="match status" value="1"/>
</dbReference>
<proteinExistence type="predicted"/>
<protein>
    <submittedName>
        <fullName evidence="2">MutS2 protein</fullName>
    </submittedName>
</protein>
<name>A0A1D1ZCL9_9ARAE</name>
<keyword evidence="1" id="KW-0175">Coiled coil</keyword>
<evidence type="ECO:0000313" key="2">
    <source>
        <dbReference type="EMBL" id="JAT64678.1"/>
    </source>
</evidence>
<dbReference type="GO" id="GO:0140664">
    <property type="term" value="F:ATP-dependent DNA damage sensor activity"/>
    <property type="evidence" value="ECO:0007669"/>
    <property type="project" value="InterPro"/>
</dbReference>
<dbReference type="GO" id="GO:0006298">
    <property type="term" value="P:mismatch repair"/>
    <property type="evidence" value="ECO:0007669"/>
    <property type="project" value="InterPro"/>
</dbReference>
<dbReference type="PANTHER" id="PTHR48466">
    <property type="entry name" value="OS10G0509000 PROTEIN-RELATED"/>
    <property type="match status" value="1"/>
</dbReference>
<gene>
    <name evidence="2" type="primary">mutS2_9</name>
    <name evidence="2" type="ORF">g.118133</name>
</gene>
<sequence length="199" mass="22203">AEARRWLASGAVGPGAESFIEPLIAVQLNDELQLARALVAKAEEDVLSGLTDKVFARAKYSLAFGGTFPELSTWGDGEMYSSTSTAGDVPGERTDRTFVSYSDQKRWKLYLRKAYHPLLLKQHYDDLQKARKDVTSATSEIRRARLQGNSMITEGNAELHLATLKLKVAEIEENHPVPVDFLGIHKNKCASYNWSQYRG</sequence>
<feature type="coiled-coil region" evidence="1">
    <location>
        <begin position="120"/>
        <end position="147"/>
    </location>
</feature>